<feature type="compositionally biased region" description="Low complexity" evidence="1">
    <location>
        <begin position="134"/>
        <end position="147"/>
    </location>
</feature>
<dbReference type="InterPro" id="IPR024399">
    <property type="entry name" value="DUF2628"/>
</dbReference>
<protein>
    <recommendedName>
        <fullName evidence="5">DUF2628 domain-containing protein</fullName>
    </recommendedName>
</protein>
<feature type="region of interest" description="Disordered" evidence="1">
    <location>
        <begin position="134"/>
        <end position="181"/>
    </location>
</feature>
<evidence type="ECO:0000256" key="2">
    <source>
        <dbReference type="SAM" id="Phobius"/>
    </source>
</evidence>
<evidence type="ECO:0008006" key="5">
    <source>
        <dbReference type="Google" id="ProtNLM"/>
    </source>
</evidence>
<sequence>MAVYTFHVPAGASPGDRLALERAEVVRDGFSWAALIFQLLWCLWNRLWLVAAGFLALSFALSFGLEWAGVPEAAVGIAGLLFVLLFAFEANNLRRLTLERRGLALRGVVVADSAQEAERRAFAIWLGEREAGESHAAGAPAAKPPGAQLQPRPPAHIYASSGREPREGEVIGLFPAAEEPR</sequence>
<feature type="transmembrane region" description="Helical" evidence="2">
    <location>
        <begin position="73"/>
        <end position="91"/>
    </location>
</feature>
<comment type="caution">
    <text evidence="3">The sequence shown here is derived from an EMBL/GenBank/DDBJ whole genome shotgun (WGS) entry which is preliminary data.</text>
</comment>
<gene>
    <name evidence="3" type="ORF">FHS82_001940</name>
</gene>
<name>A0ABX0UYS0_9HYPH</name>
<evidence type="ECO:0000313" key="3">
    <source>
        <dbReference type="EMBL" id="NIJ58098.1"/>
    </source>
</evidence>
<keyword evidence="2" id="KW-1133">Transmembrane helix</keyword>
<organism evidence="3 4">
    <name type="scientific">Pseudochelatococcus lubricantis</name>
    <dbReference type="NCBI Taxonomy" id="1538102"/>
    <lineage>
        <taxon>Bacteria</taxon>
        <taxon>Pseudomonadati</taxon>
        <taxon>Pseudomonadota</taxon>
        <taxon>Alphaproteobacteria</taxon>
        <taxon>Hyphomicrobiales</taxon>
        <taxon>Chelatococcaceae</taxon>
        <taxon>Pseudochelatococcus</taxon>
    </lineage>
</organism>
<dbReference type="Pfam" id="PF10947">
    <property type="entry name" value="DUF2628"/>
    <property type="match status" value="1"/>
</dbReference>
<dbReference type="RefSeq" id="WP_166951640.1">
    <property type="nucleotide sequence ID" value="NZ_JAASQI010000004.1"/>
</dbReference>
<keyword evidence="2" id="KW-0812">Transmembrane</keyword>
<evidence type="ECO:0000256" key="1">
    <source>
        <dbReference type="SAM" id="MobiDB-lite"/>
    </source>
</evidence>
<reference evidence="3 4" key="1">
    <citation type="submission" date="2020-03" db="EMBL/GenBank/DDBJ databases">
        <title>Genomic Encyclopedia of Type Strains, Phase IV (KMG-IV): sequencing the most valuable type-strain genomes for metagenomic binning, comparative biology and taxonomic classification.</title>
        <authorList>
            <person name="Goeker M."/>
        </authorList>
    </citation>
    <scope>NUCLEOTIDE SEQUENCE [LARGE SCALE GENOMIC DNA]</scope>
    <source>
        <strain evidence="3 4">DSM 103870</strain>
    </source>
</reference>
<feature type="transmembrane region" description="Helical" evidence="2">
    <location>
        <begin position="47"/>
        <end position="67"/>
    </location>
</feature>
<evidence type="ECO:0000313" key="4">
    <source>
        <dbReference type="Proteomes" id="UP001429580"/>
    </source>
</evidence>
<proteinExistence type="predicted"/>
<accession>A0ABX0UYS0</accession>
<dbReference type="Proteomes" id="UP001429580">
    <property type="component" value="Unassembled WGS sequence"/>
</dbReference>
<keyword evidence="2" id="KW-0472">Membrane</keyword>
<keyword evidence="4" id="KW-1185">Reference proteome</keyword>
<dbReference type="EMBL" id="JAASQI010000004">
    <property type="protein sequence ID" value="NIJ58098.1"/>
    <property type="molecule type" value="Genomic_DNA"/>
</dbReference>